<accession>A0A1J5PPC8</accession>
<comment type="caution">
    <text evidence="1">The sequence shown here is derived from an EMBL/GenBank/DDBJ whole genome shotgun (WGS) entry which is preliminary data.</text>
</comment>
<organism evidence="1">
    <name type="scientific">mine drainage metagenome</name>
    <dbReference type="NCBI Taxonomy" id="410659"/>
    <lineage>
        <taxon>unclassified sequences</taxon>
        <taxon>metagenomes</taxon>
        <taxon>ecological metagenomes</taxon>
    </lineage>
</organism>
<sequence length="256" mass="26811">MGVGRVRLAAQRVEDPDVEVGEVVPRLGVDLDHVGQVGEVGHTESQRVDRTVADLERRQHDVAASARDGEGAVDGVHVENRRVGRAIGLHEGIAKAGEQRLLRRTIGPDRQAFARVEHDLAQIVDAMHMVGVGMGVNHCVQFADARVKQLVAHVGRGVDQHAGGARVGVTLDQQRAAAAAVFRVGRVASAPIAANAGHAAGGAATEDGEAEIGHQAAALHWAALANRRLKLAVVCAAKSSRDRPNRSAPVLAVSAV</sequence>
<name>A0A1J5PPC8_9ZZZZ</name>
<dbReference type="AlphaFoldDB" id="A0A1J5PPC8"/>
<proteinExistence type="predicted"/>
<gene>
    <name evidence="1" type="ORF">GALL_450290</name>
</gene>
<dbReference type="EMBL" id="MLJW01002905">
    <property type="protein sequence ID" value="OIQ73337.1"/>
    <property type="molecule type" value="Genomic_DNA"/>
</dbReference>
<evidence type="ECO:0000313" key="1">
    <source>
        <dbReference type="EMBL" id="OIQ73337.1"/>
    </source>
</evidence>
<reference evidence="1" key="1">
    <citation type="submission" date="2016-10" db="EMBL/GenBank/DDBJ databases">
        <title>Sequence of Gallionella enrichment culture.</title>
        <authorList>
            <person name="Poehlein A."/>
            <person name="Muehling M."/>
            <person name="Daniel R."/>
        </authorList>
    </citation>
    <scope>NUCLEOTIDE SEQUENCE</scope>
</reference>
<protein>
    <submittedName>
        <fullName evidence="1">Uncharacterized protein</fullName>
    </submittedName>
</protein>